<feature type="domain" description="BPL/LPL catalytic" evidence="3">
    <location>
        <begin position="132"/>
        <end position="314"/>
    </location>
</feature>
<dbReference type="PANTHER" id="PTHR12561:SF3">
    <property type="entry name" value="LIPOYLTRANSFERASE 1, MITOCHONDRIAL"/>
    <property type="match status" value="1"/>
</dbReference>
<sequence length="443" mass="49780">MILKISFQNKCYWNFLRSKSQVLMKFLQTVQTLTLGSILRIQPTVGYGSKASPKYGTGGCSRCFSFTKAKPLANRNRLCLEVTLAEASQHVTKFATWSALSQNFKGVVYHSSSRDIFYNLAFEDWVYKNLNLDSCDVLMLWCNDPCVVVGRHQNPWAECNHKHLKESRVALARRRSGGGTVYHDGGNLNCTFFTSRERYNRKNNLNTIISAVTNKWPDVDVSATSRDDIILNKNYKISGTASKLGRKIAYHHCTLLHSCDKSQLIDLLDVNLDGITNKATRSVPSVVKNLQDVNININHGTLVNVIAEQFYKEHLALGEAKIYDIDPSDEKTWPGIHGLKEELESWSWVYGKTPPFSIQRGDDTLSVLLHINRGIIDGVIVRILSDDILIDSLQQLSASLKGVPFTRDDLKSACNVFLHAAVLEDKKKLKLAQVCSLIQEALS</sequence>
<reference evidence="4" key="1">
    <citation type="submission" date="2021-10" db="EMBL/GenBank/DDBJ databases">
        <title>Tropical sea cucumber genome reveals ecological adaptation and Cuvierian tubules defense mechanism.</title>
        <authorList>
            <person name="Chen T."/>
        </authorList>
    </citation>
    <scope>NUCLEOTIDE SEQUENCE</scope>
    <source>
        <strain evidence="4">Nanhai2018</strain>
        <tissue evidence="4">Muscle</tissue>
    </source>
</reference>
<dbReference type="InterPro" id="IPR004562">
    <property type="entry name" value="LipoylTrfase_LipoateP_Ligase"/>
</dbReference>
<dbReference type="InterPro" id="IPR045864">
    <property type="entry name" value="aa-tRNA-synth_II/BPL/LPL"/>
</dbReference>
<evidence type="ECO:0000313" key="5">
    <source>
        <dbReference type="Proteomes" id="UP001152320"/>
    </source>
</evidence>
<keyword evidence="5" id="KW-1185">Reference proteome</keyword>
<dbReference type="InterPro" id="IPR004143">
    <property type="entry name" value="BPL_LPL_catalytic"/>
</dbReference>
<protein>
    <submittedName>
        <fullName evidence="4">Lipoyltransferase 1, mitochondrial</fullName>
    </submittedName>
</protein>
<dbReference type="GO" id="GO:0009249">
    <property type="term" value="P:protein lipoylation"/>
    <property type="evidence" value="ECO:0007669"/>
    <property type="project" value="InterPro"/>
</dbReference>
<dbReference type="FunFam" id="3.30.930.10:FF:000045">
    <property type="entry name" value="lipoyltransferase 1, mitochondrial"/>
    <property type="match status" value="1"/>
</dbReference>
<comment type="caution">
    <text evidence="4">The sequence shown here is derived from an EMBL/GenBank/DDBJ whole genome shotgun (WGS) entry which is preliminary data.</text>
</comment>
<gene>
    <name evidence="4" type="ORF">HOLleu_35862</name>
</gene>
<evidence type="ECO:0000256" key="1">
    <source>
        <dbReference type="ARBA" id="ARBA00005085"/>
    </source>
</evidence>
<dbReference type="Proteomes" id="UP001152320">
    <property type="component" value="Chromosome 19"/>
</dbReference>
<dbReference type="EMBL" id="JAIZAY010000019">
    <property type="protein sequence ID" value="KAJ8023418.1"/>
    <property type="molecule type" value="Genomic_DNA"/>
</dbReference>
<evidence type="ECO:0000313" key="4">
    <source>
        <dbReference type="EMBL" id="KAJ8023418.1"/>
    </source>
</evidence>
<comment type="similarity">
    <text evidence="2">Belongs to the LplA family.</text>
</comment>
<dbReference type="CDD" id="cd16443">
    <property type="entry name" value="LplA"/>
    <property type="match status" value="1"/>
</dbReference>
<dbReference type="PANTHER" id="PTHR12561">
    <property type="entry name" value="LIPOATE-PROTEIN LIGASE"/>
    <property type="match status" value="1"/>
</dbReference>
<dbReference type="AlphaFoldDB" id="A0A9Q1BFC4"/>
<dbReference type="SUPFAM" id="SSF55681">
    <property type="entry name" value="Class II aaRS and biotin synthetases"/>
    <property type="match status" value="1"/>
</dbReference>
<name>A0A9Q1BFC4_HOLLE</name>
<dbReference type="Gene3D" id="3.30.390.50">
    <property type="entry name" value="CO dehydrogenase flavoprotein, C-terminal domain"/>
    <property type="match status" value="1"/>
</dbReference>
<dbReference type="PROSITE" id="PS51733">
    <property type="entry name" value="BPL_LPL_CATALYTIC"/>
    <property type="match status" value="1"/>
</dbReference>
<dbReference type="GO" id="GO:0017118">
    <property type="term" value="F:lipoyltransferase activity"/>
    <property type="evidence" value="ECO:0007669"/>
    <property type="project" value="TreeGrafter"/>
</dbReference>
<proteinExistence type="inferred from homology"/>
<dbReference type="Gene3D" id="3.30.930.10">
    <property type="entry name" value="Bira Bifunctional Protein, Domain 2"/>
    <property type="match status" value="1"/>
</dbReference>
<organism evidence="4 5">
    <name type="scientific">Holothuria leucospilota</name>
    <name type="common">Black long sea cucumber</name>
    <name type="synonym">Mertensiothuria leucospilota</name>
    <dbReference type="NCBI Taxonomy" id="206669"/>
    <lineage>
        <taxon>Eukaryota</taxon>
        <taxon>Metazoa</taxon>
        <taxon>Echinodermata</taxon>
        <taxon>Eleutherozoa</taxon>
        <taxon>Echinozoa</taxon>
        <taxon>Holothuroidea</taxon>
        <taxon>Aspidochirotacea</taxon>
        <taxon>Aspidochirotida</taxon>
        <taxon>Holothuriidae</taxon>
        <taxon>Holothuria</taxon>
    </lineage>
</organism>
<evidence type="ECO:0000256" key="2">
    <source>
        <dbReference type="ARBA" id="ARBA00008242"/>
    </source>
</evidence>
<dbReference type="NCBIfam" id="TIGR00545">
    <property type="entry name" value="lipoyltrans"/>
    <property type="match status" value="1"/>
</dbReference>
<dbReference type="Pfam" id="PF21948">
    <property type="entry name" value="LplA-B_cat"/>
    <property type="match status" value="1"/>
</dbReference>
<accession>A0A9Q1BFC4</accession>
<comment type="pathway">
    <text evidence="1">Protein modification; protein lipoylation via exogenous pathway; protein N(6)-(lipoyl)lysine from lipoate: step 2/2.</text>
</comment>
<dbReference type="GO" id="GO:0005739">
    <property type="term" value="C:mitochondrion"/>
    <property type="evidence" value="ECO:0007669"/>
    <property type="project" value="TreeGrafter"/>
</dbReference>
<dbReference type="OrthoDB" id="201621at2759"/>
<evidence type="ECO:0000259" key="3">
    <source>
        <dbReference type="PROSITE" id="PS51733"/>
    </source>
</evidence>